<dbReference type="Proteomes" id="UP000315540">
    <property type="component" value="Unassembled WGS sequence"/>
</dbReference>
<comment type="caution">
    <text evidence="1">The sequence shown here is derived from an EMBL/GenBank/DDBJ whole genome shotgun (WGS) entry which is preliminary data.</text>
</comment>
<evidence type="ECO:0000313" key="1">
    <source>
        <dbReference type="EMBL" id="TPN82325.1"/>
    </source>
</evidence>
<dbReference type="AlphaFoldDB" id="A0A504J143"/>
<reference evidence="1 2" key="1">
    <citation type="submission" date="2019-06" db="EMBL/GenBank/DDBJ databases">
        <authorList>
            <person name="Meng X."/>
        </authorList>
    </citation>
    <scope>NUCLEOTIDE SEQUENCE [LARGE SCALE GENOMIC DNA]</scope>
    <source>
        <strain evidence="1 2">M625</strain>
    </source>
</reference>
<dbReference type="Pfam" id="PF14060">
    <property type="entry name" value="DUF4252"/>
    <property type="match status" value="1"/>
</dbReference>
<gene>
    <name evidence="1" type="ORF">FHK87_23155</name>
</gene>
<organism evidence="1 2">
    <name type="scientific">Aquimarina algicola</name>
    <dbReference type="NCBI Taxonomy" id="2589995"/>
    <lineage>
        <taxon>Bacteria</taxon>
        <taxon>Pseudomonadati</taxon>
        <taxon>Bacteroidota</taxon>
        <taxon>Flavobacteriia</taxon>
        <taxon>Flavobacteriales</taxon>
        <taxon>Flavobacteriaceae</taxon>
        <taxon>Aquimarina</taxon>
    </lineage>
</organism>
<dbReference type="OrthoDB" id="1143555at2"/>
<keyword evidence="2" id="KW-1185">Reference proteome</keyword>
<protein>
    <submittedName>
        <fullName evidence="1">DUF4252 domain-containing protein</fullName>
    </submittedName>
</protein>
<sequence length="220" mass="25559">MQIEYAFWQYSIKMNCQKAYDFYNIYNLYAFYNNQSKTINMKHIFKLFSVIVAIFLVSCNSEPTLQEYFVNHQDDKDFIAVDIPSSLLDKGKIDLNEEETAALESIKKINFLALRINDNNKNRFEEEKTVIKKILDKDQYETLMKFGSNGVKAVLKFQGEEDDIDEVIVFASDREEGLALVRVLGDNMRPEKILKLAKSVEEGKIDIEAFKDIAKTIDFD</sequence>
<proteinExistence type="predicted"/>
<name>A0A504J143_9FLAO</name>
<evidence type="ECO:0000313" key="2">
    <source>
        <dbReference type="Proteomes" id="UP000315540"/>
    </source>
</evidence>
<dbReference type="InterPro" id="IPR025348">
    <property type="entry name" value="DUF4252"/>
</dbReference>
<accession>A0A504J143</accession>
<dbReference type="EMBL" id="VFWZ01000009">
    <property type="protein sequence ID" value="TPN82325.1"/>
    <property type="molecule type" value="Genomic_DNA"/>
</dbReference>